<evidence type="ECO:0000313" key="5">
    <source>
        <dbReference type="Proteomes" id="UP000178912"/>
    </source>
</evidence>
<dbReference type="PRINTS" id="PR00837">
    <property type="entry name" value="V5TPXLIKE"/>
</dbReference>
<dbReference type="Pfam" id="PF00188">
    <property type="entry name" value="CAP"/>
    <property type="match status" value="1"/>
</dbReference>
<evidence type="ECO:0000256" key="1">
    <source>
        <dbReference type="SAM" id="MobiDB-lite"/>
    </source>
</evidence>
<evidence type="ECO:0000259" key="3">
    <source>
        <dbReference type="SMART" id="SM00198"/>
    </source>
</evidence>
<dbReference type="EMBL" id="FJUX01000040">
    <property type="protein sequence ID" value="CZS99332.1"/>
    <property type="molecule type" value="Genomic_DNA"/>
</dbReference>
<feature type="compositionally biased region" description="Polar residues" evidence="1">
    <location>
        <begin position="237"/>
        <end position="250"/>
    </location>
</feature>
<evidence type="ECO:0000313" key="4">
    <source>
        <dbReference type="EMBL" id="CZS99332.1"/>
    </source>
</evidence>
<dbReference type="OrthoDB" id="43654at2759"/>
<dbReference type="SMART" id="SM00198">
    <property type="entry name" value="SCP"/>
    <property type="match status" value="1"/>
</dbReference>
<dbReference type="PANTHER" id="PTHR10334">
    <property type="entry name" value="CYSTEINE-RICH SECRETORY PROTEIN-RELATED"/>
    <property type="match status" value="1"/>
</dbReference>
<dbReference type="InterPro" id="IPR001283">
    <property type="entry name" value="CRISP-related"/>
</dbReference>
<keyword evidence="2" id="KW-0732">Signal</keyword>
<dbReference type="Gene3D" id="3.40.33.10">
    <property type="entry name" value="CAP"/>
    <property type="match status" value="1"/>
</dbReference>
<dbReference type="Proteomes" id="UP000178912">
    <property type="component" value="Unassembled WGS sequence"/>
</dbReference>
<feature type="domain" description="SCP" evidence="3">
    <location>
        <begin position="63"/>
        <end position="194"/>
    </location>
</feature>
<sequence>MGAVSKPNPSSSRWISFKALSFLCMFASQSFAQNDTCTVPLLFEPTRLQNREPTDPSFADNAQFQTQVVDDHNFYRSQHGASPLKWNDQLALSSNDWVNKCQWRHSGHQGLGENIALGYSKALDAINAWALERVNYNFNKPGFGSQTGHFTQVVWKTTTDVGCARKQCQVPGFSNGNPTWYLVCQYQSPGNVVNAGQFEENVGRQISGDPKVGIPGTLSSTPPKPSGSPTRTAAPVPTSQAKSESAMTTSKGSDVAVVTVTVTEGAASPVKVSSPAETGKTPADSRPTTGPFWGNLKTGISESPFLHIIRRRSGSGRVEENVILAMISILVAIAFALM</sequence>
<reference evidence="5" key="1">
    <citation type="submission" date="2016-03" db="EMBL/GenBank/DDBJ databases">
        <authorList>
            <person name="Guldener U."/>
        </authorList>
    </citation>
    <scope>NUCLEOTIDE SEQUENCE [LARGE SCALE GENOMIC DNA]</scope>
    <source>
        <strain evidence="5">04CH-RAC-A.6.1</strain>
    </source>
</reference>
<dbReference type="SUPFAM" id="SSF55797">
    <property type="entry name" value="PR-1-like"/>
    <property type="match status" value="1"/>
</dbReference>
<accession>A0A1E1KMW2</accession>
<feature type="signal peptide" evidence="2">
    <location>
        <begin position="1"/>
        <end position="32"/>
    </location>
</feature>
<proteinExistence type="predicted"/>
<organism evidence="4 5">
    <name type="scientific">Rhynchosporium agropyri</name>
    <dbReference type="NCBI Taxonomy" id="914238"/>
    <lineage>
        <taxon>Eukaryota</taxon>
        <taxon>Fungi</taxon>
        <taxon>Dikarya</taxon>
        <taxon>Ascomycota</taxon>
        <taxon>Pezizomycotina</taxon>
        <taxon>Leotiomycetes</taxon>
        <taxon>Helotiales</taxon>
        <taxon>Ploettnerulaceae</taxon>
        <taxon>Rhynchosporium</taxon>
    </lineage>
</organism>
<dbReference type="InterPro" id="IPR014044">
    <property type="entry name" value="CAP_dom"/>
</dbReference>
<gene>
    <name evidence="4" type="ORF">RAG0_07694</name>
</gene>
<keyword evidence="5" id="KW-1185">Reference proteome</keyword>
<feature type="chain" id="PRO_5009446301" description="SCP domain-containing protein" evidence="2">
    <location>
        <begin position="33"/>
        <end position="338"/>
    </location>
</feature>
<feature type="region of interest" description="Disordered" evidence="1">
    <location>
        <begin position="205"/>
        <end position="250"/>
    </location>
</feature>
<dbReference type="AlphaFoldDB" id="A0A1E1KMW2"/>
<feature type="compositionally biased region" description="Low complexity" evidence="1">
    <location>
        <begin position="215"/>
        <end position="232"/>
    </location>
</feature>
<evidence type="ECO:0000256" key="2">
    <source>
        <dbReference type="SAM" id="SignalP"/>
    </source>
</evidence>
<dbReference type="InterPro" id="IPR018244">
    <property type="entry name" value="Allrgn_V5/Tpx1_CS"/>
</dbReference>
<feature type="region of interest" description="Disordered" evidence="1">
    <location>
        <begin position="269"/>
        <end position="293"/>
    </location>
</feature>
<protein>
    <recommendedName>
        <fullName evidence="3">SCP domain-containing protein</fullName>
    </recommendedName>
</protein>
<dbReference type="PROSITE" id="PS01009">
    <property type="entry name" value="CRISP_1"/>
    <property type="match status" value="1"/>
</dbReference>
<dbReference type="GO" id="GO:0005576">
    <property type="term" value="C:extracellular region"/>
    <property type="evidence" value="ECO:0007669"/>
    <property type="project" value="InterPro"/>
</dbReference>
<name>A0A1E1KMW2_9HELO</name>
<dbReference type="InterPro" id="IPR035940">
    <property type="entry name" value="CAP_sf"/>
</dbReference>